<protein>
    <submittedName>
        <fullName evidence="2">Glycosyltransferase family 4 protein</fullName>
    </submittedName>
</protein>
<dbReference type="AlphaFoldDB" id="A0A558C483"/>
<dbReference type="SUPFAM" id="SSF53756">
    <property type="entry name" value="UDP-Glycosyltransferase/glycogen phosphorylase"/>
    <property type="match status" value="1"/>
</dbReference>
<dbReference type="EMBL" id="VMRJ01000001">
    <property type="protein sequence ID" value="TVT43574.1"/>
    <property type="molecule type" value="Genomic_DNA"/>
</dbReference>
<evidence type="ECO:0000313" key="2">
    <source>
        <dbReference type="EMBL" id="TVT43574.1"/>
    </source>
</evidence>
<name>A0A558C483_9BACT</name>
<dbReference type="InterPro" id="IPR001296">
    <property type="entry name" value="Glyco_trans_1"/>
</dbReference>
<reference evidence="2 3" key="1">
    <citation type="submission" date="2019-07" db="EMBL/GenBank/DDBJ databases">
        <title>Hymenobacter sp. straun FUR1 Genome sequencing and assembly.</title>
        <authorList>
            <person name="Chhetri G."/>
        </authorList>
    </citation>
    <scope>NUCLEOTIDE SEQUENCE [LARGE SCALE GENOMIC DNA]</scope>
    <source>
        <strain evidence="2 3">Fur1</strain>
    </source>
</reference>
<sequence>MSHIIAVHLLNDRSGSPLVLRQSLTVLAEAGYRIDLLTATPGEPGFLSDLPGVTTHALAYRWSASQWRTLLHFALVQWVVFWKVLRLAGSSSVVYVNSLLPAGAALAARCRGAQVVYHLHEVSLRPALLRQALCAVAQRTAHHLLCVSEHVRTTLALPVVQQQVVYNALPSSFIAEANRASLPYESPRPFVVLMACSLRDYKGVPEFFTLARSLPEMKFELVLNASLAAVAEYTSQHSVPNNLALFPATANMHPHYHRAAVVINLSRPDEWVETFGMTILEGLAYGRPVIVPPVGGVTEVNVHAHTGFAIDGRSLEALRHALRLLHRNGSVYARMAAAARKRADTFAPERFAEQVLHTFGKLLPLAPEFVSPTVHEATQPACTPHRELTQA</sequence>
<keyword evidence="3" id="KW-1185">Reference proteome</keyword>
<dbReference type="OrthoDB" id="7560678at2"/>
<gene>
    <name evidence="2" type="ORF">FNT36_05670</name>
</gene>
<accession>A0A558C483</accession>
<dbReference type="Pfam" id="PF00534">
    <property type="entry name" value="Glycos_transf_1"/>
    <property type="match status" value="1"/>
</dbReference>
<dbReference type="CDD" id="cd03801">
    <property type="entry name" value="GT4_PimA-like"/>
    <property type="match status" value="1"/>
</dbReference>
<dbReference type="Gene3D" id="3.40.50.2000">
    <property type="entry name" value="Glycogen Phosphorylase B"/>
    <property type="match status" value="2"/>
</dbReference>
<comment type="caution">
    <text evidence="2">The sequence shown here is derived from an EMBL/GenBank/DDBJ whole genome shotgun (WGS) entry which is preliminary data.</text>
</comment>
<dbReference type="GO" id="GO:0016757">
    <property type="term" value="F:glycosyltransferase activity"/>
    <property type="evidence" value="ECO:0007669"/>
    <property type="project" value="InterPro"/>
</dbReference>
<organism evidence="2 3">
    <name type="scientific">Hymenobacter setariae</name>
    <dbReference type="NCBI Taxonomy" id="2594794"/>
    <lineage>
        <taxon>Bacteria</taxon>
        <taxon>Pseudomonadati</taxon>
        <taxon>Bacteroidota</taxon>
        <taxon>Cytophagia</taxon>
        <taxon>Cytophagales</taxon>
        <taxon>Hymenobacteraceae</taxon>
        <taxon>Hymenobacter</taxon>
    </lineage>
</organism>
<dbReference type="InterPro" id="IPR050194">
    <property type="entry name" value="Glycosyltransferase_grp1"/>
</dbReference>
<proteinExistence type="predicted"/>
<feature type="domain" description="Glycosyl transferase family 1" evidence="1">
    <location>
        <begin position="188"/>
        <end position="342"/>
    </location>
</feature>
<dbReference type="PANTHER" id="PTHR45947">
    <property type="entry name" value="SULFOQUINOVOSYL TRANSFERASE SQD2"/>
    <property type="match status" value="1"/>
</dbReference>
<keyword evidence="2" id="KW-0808">Transferase</keyword>
<dbReference type="Proteomes" id="UP000317624">
    <property type="component" value="Unassembled WGS sequence"/>
</dbReference>
<evidence type="ECO:0000259" key="1">
    <source>
        <dbReference type="Pfam" id="PF00534"/>
    </source>
</evidence>
<dbReference type="PANTHER" id="PTHR45947:SF3">
    <property type="entry name" value="SULFOQUINOVOSYL TRANSFERASE SQD2"/>
    <property type="match status" value="1"/>
</dbReference>
<evidence type="ECO:0000313" key="3">
    <source>
        <dbReference type="Proteomes" id="UP000317624"/>
    </source>
</evidence>
<dbReference type="RefSeq" id="WP_144845205.1">
    <property type="nucleotide sequence ID" value="NZ_VMRJ01000001.1"/>
</dbReference>